<keyword evidence="3" id="KW-1185">Reference proteome</keyword>
<dbReference type="InterPro" id="IPR005135">
    <property type="entry name" value="Endo/exonuclease/phosphatase"/>
</dbReference>
<name>A0A821V7N1_9NEOP</name>
<dbReference type="Proteomes" id="UP000663880">
    <property type="component" value="Unassembled WGS sequence"/>
</dbReference>
<feature type="domain" description="Endonuclease/exonuclease/phosphatase" evidence="1">
    <location>
        <begin position="79"/>
        <end position="128"/>
    </location>
</feature>
<comment type="caution">
    <text evidence="2">The sequence shown here is derived from an EMBL/GenBank/DDBJ whole genome shotgun (WGS) entry which is preliminary data.</text>
</comment>
<dbReference type="OrthoDB" id="411871at2759"/>
<evidence type="ECO:0000259" key="1">
    <source>
        <dbReference type="Pfam" id="PF14529"/>
    </source>
</evidence>
<evidence type="ECO:0000313" key="3">
    <source>
        <dbReference type="Proteomes" id="UP000663880"/>
    </source>
</evidence>
<dbReference type="AlphaFoldDB" id="A0A821V7N1"/>
<reference evidence="2" key="1">
    <citation type="submission" date="2021-02" db="EMBL/GenBank/DDBJ databases">
        <authorList>
            <person name="Steward A R."/>
        </authorList>
    </citation>
    <scope>NUCLEOTIDE SEQUENCE</scope>
</reference>
<protein>
    <recommendedName>
        <fullName evidence="1">Endonuclease/exonuclease/phosphatase domain-containing protein</fullName>
    </recommendedName>
</protein>
<sequence length="135" mass="15423">MEAKRKRIAVALIQEPYVGPDKKVEGYKGARIFQCLRNEGETTKAAVVVFDSGIDITQFPELTTPNVVVVGLRTRDLEIVLVSYYFEPVPHNLTPYMSHLMRIHETLQQNIIIAGDANAKNIWWCSQKPIQEVRR</sequence>
<proteinExistence type="predicted"/>
<accession>A0A821V7N1</accession>
<dbReference type="SUPFAM" id="SSF56219">
    <property type="entry name" value="DNase I-like"/>
    <property type="match status" value="1"/>
</dbReference>
<dbReference type="EMBL" id="CAJOBZ010000037">
    <property type="protein sequence ID" value="CAF4901376.1"/>
    <property type="molecule type" value="Genomic_DNA"/>
</dbReference>
<dbReference type="Pfam" id="PF14529">
    <property type="entry name" value="Exo_endo_phos_2"/>
    <property type="match status" value="1"/>
</dbReference>
<organism evidence="2 3">
    <name type="scientific">Pieris macdunnoughi</name>
    <dbReference type="NCBI Taxonomy" id="345717"/>
    <lineage>
        <taxon>Eukaryota</taxon>
        <taxon>Metazoa</taxon>
        <taxon>Ecdysozoa</taxon>
        <taxon>Arthropoda</taxon>
        <taxon>Hexapoda</taxon>
        <taxon>Insecta</taxon>
        <taxon>Pterygota</taxon>
        <taxon>Neoptera</taxon>
        <taxon>Endopterygota</taxon>
        <taxon>Lepidoptera</taxon>
        <taxon>Glossata</taxon>
        <taxon>Ditrysia</taxon>
        <taxon>Papilionoidea</taxon>
        <taxon>Pieridae</taxon>
        <taxon>Pierinae</taxon>
        <taxon>Pieris</taxon>
    </lineage>
</organism>
<dbReference type="InterPro" id="IPR036691">
    <property type="entry name" value="Endo/exonu/phosph_ase_sf"/>
</dbReference>
<evidence type="ECO:0000313" key="2">
    <source>
        <dbReference type="EMBL" id="CAF4901376.1"/>
    </source>
</evidence>
<dbReference type="Gene3D" id="3.60.10.10">
    <property type="entry name" value="Endonuclease/exonuclease/phosphatase"/>
    <property type="match status" value="1"/>
</dbReference>
<gene>
    <name evidence="2" type="ORF">PMACD_LOCUS11321</name>
</gene>